<dbReference type="RefSeq" id="WP_345226397.1">
    <property type="nucleotide sequence ID" value="NZ_BAABHA010000010.1"/>
</dbReference>
<keyword evidence="4" id="KW-1185">Reference proteome</keyword>
<protein>
    <recommendedName>
        <fullName evidence="2">DUF6705 domain-containing protein</fullName>
    </recommendedName>
</protein>
<evidence type="ECO:0000313" key="4">
    <source>
        <dbReference type="Proteomes" id="UP001500454"/>
    </source>
</evidence>
<dbReference type="EMBL" id="BAABHA010000010">
    <property type="protein sequence ID" value="GAA4388322.1"/>
    <property type="molecule type" value="Genomic_DNA"/>
</dbReference>
<evidence type="ECO:0000313" key="3">
    <source>
        <dbReference type="EMBL" id="GAA4388322.1"/>
    </source>
</evidence>
<sequence length="160" mass="18426">MSFFPLLLGLILPLYPFVDSGPAPAPTNPYVGVWEFRTDSTLFRVQLREKRKFEMPDKRVTDVVMGSYSFSRKGQVVEETFSDKNRYLAPFGMLKPGYETRLSMVFQDQLGQNHCRLVLQPKPEQPDVLVWTREYFLENKPGGGKARFSLPATFELVRAK</sequence>
<organism evidence="3 4">
    <name type="scientific">Hymenobacter koreensis</name>
    <dbReference type="NCBI Taxonomy" id="1084523"/>
    <lineage>
        <taxon>Bacteria</taxon>
        <taxon>Pseudomonadati</taxon>
        <taxon>Bacteroidota</taxon>
        <taxon>Cytophagia</taxon>
        <taxon>Cytophagales</taxon>
        <taxon>Hymenobacteraceae</taxon>
        <taxon>Hymenobacter</taxon>
    </lineage>
</organism>
<name>A0ABP8JBQ9_9BACT</name>
<evidence type="ECO:0000259" key="2">
    <source>
        <dbReference type="Pfam" id="PF20448"/>
    </source>
</evidence>
<comment type="caution">
    <text evidence="3">The sequence shown here is derived from an EMBL/GenBank/DDBJ whole genome shotgun (WGS) entry which is preliminary data.</text>
</comment>
<feature type="signal peptide" evidence="1">
    <location>
        <begin position="1"/>
        <end position="25"/>
    </location>
</feature>
<proteinExistence type="predicted"/>
<dbReference type="Pfam" id="PF20448">
    <property type="entry name" value="DUF6705"/>
    <property type="match status" value="1"/>
</dbReference>
<keyword evidence="1" id="KW-0732">Signal</keyword>
<accession>A0ABP8JBQ9</accession>
<reference evidence="4" key="1">
    <citation type="journal article" date="2019" name="Int. J. Syst. Evol. Microbiol.">
        <title>The Global Catalogue of Microorganisms (GCM) 10K type strain sequencing project: providing services to taxonomists for standard genome sequencing and annotation.</title>
        <authorList>
            <consortium name="The Broad Institute Genomics Platform"/>
            <consortium name="The Broad Institute Genome Sequencing Center for Infectious Disease"/>
            <person name="Wu L."/>
            <person name="Ma J."/>
        </authorList>
    </citation>
    <scope>NUCLEOTIDE SEQUENCE [LARGE SCALE GENOMIC DNA]</scope>
    <source>
        <strain evidence="4">JCM 17924</strain>
    </source>
</reference>
<feature type="chain" id="PRO_5046456822" description="DUF6705 domain-containing protein" evidence="1">
    <location>
        <begin position="26"/>
        <end position="160"/>
    </location>
</feature>
<dbReference type="Proteomes" id="UP001500454">
    <property type="component" value="Unassembled WGS sequence"/>
</dbReference>
<gene>
    <name evidence="3" type="ORF">GCM10023186_34860</name>
</gene>
<dbReference type="InterPro" id="IPR046551">
    <property type="entry name" value="DUF6705"/>
</dbReference>
<evidence type="ECO:0000256" key="1">
    <source>
        <dbReference type="SAM" id="SignalP"/>
    </source>
</evidence>
<feature type="domain" description="DUF6705" evidence="2">
    <location>
        <begin position="27"/>
        <end position="87"/>
    </location>
</feature>